<evidence type="ECO:0000313" key="2">
    <source>
        <dbReference type="Proteomes" id="UP000327493"/>
    </source>
</evidence>
<gene>
    <name evidence="1" type="ORF">FQN60_008212</name>
</gene>
<reference evidence="1 2" key="1">
    <citation type="submission" date="2019-08" db="EMBL/GenBank/DDBJ databases">
        <title>A chromosome-level genome assembly, high-density linkage maps, and genome scans reveal the genomic architecture of hybrid incompatibilities underlying speciation via character displacement in darters (Percidae: Etheostominae).</title>
        <authorList>
            <person name="Moran R.L."/>
            <person name="Catchen J.M."/>
            <person name="Fuller R.C."/>
        </authorList>
    </citation>
    <scope>NUCLEOTIDE SEQUENCE [LARGE SCALE GENOMIC DNA]</scope>
    <source>
        <strain evidence="1">EspeVRDwgs_2016</strain>
        <tissue evidence="1">Muscle</tissue>
    </source>
</reference>
<keyword evidence="2" id="KW-1185">Reference proteome</keyword>
<organism evidence="1 2">
    <name type="scientific">Etheostoma spectabile</name>
    <name type="common">orangethroat darter</name>
    <dbReference type="NCBI Taxonomy" id="54343"/>
    <lineage>
        <taxon>Eukaryota</taxon>
        <taxon>Metazoa</taxon>
        <taxon>Chordata</taxon>
        <taxon>Craniata</taxon>
        <taxon>Vertebrata</taxon>
        <taxon>Euteleostomi</taxon>
        <taxon>Actinopterygii</taxon>
        <taxon>Neopterygii</taxon>
        <taxon>Teleostei</taxon>
        <taxon>Neoteleostei</taxon>
        <taxon>Acanthomorphata</taxon>
        <taxon>Eupercaria</taxon>
        <taxon>Perciformes</taxon>
        <taxon>Percoidei</taxon>
        <taxon>Percidae</taxon>
        <taxon>Etheostomatinae</taxon>
        <taxon>Etheostoma</taxon>
    </lineage>
</organism>
<evidence type="ECO:0000313" key="1">
    <source>
        <dbReference type="EMBL" id="KAA8584427.1"/>
    </source>
</evidence>
<dbReference type="Proteomes" id="UP000327493">
    <property type="component" value="Chromosome 16"/>
</dbReference>
<sequence length="66" mass="7056">MEEDVKPPLMEMENAIVASSVKKLRGGLVYPRGHLVMAGASLVCRDKGELLKSPSCISPGPPTHNI</sequence>
<accession>A0A5J5CRK2</accession>
<protein>
    <submittedName>
        <fullName evidence="1">Uncharacterized protein</fullName>
    </submittedName>
</protein>
<dbReference type="AlphaFoldDB" id="A0A5J5CRK2"/>
<comment type="caution">
    <text evidence="1">The sequence shown here is derived from an EMBL/GenBank/DDBJ whole genome shotgun (WGS) entry which is preliminary data.</text>
</comment>
<name>A0A5J5CRK2_9PERO</name>
<proteinExistence type="predicted"/>
<dbReference type="EMBL" id="VOFY01000016">
    <property type="protein sequence ID" value="KAA8584427.1"/>
    <property type="molecule type" value="Genomic_DNA"/>
</dbReference>